<accession>A0A7S4FPF6</accession>
<name>A0A7S4FPF6_9EUGL</name>
<proteinExistence type="predicted"/>
<evidence type="ECO:0000313" key="1">
    <source>
        <dbReference type="EMBL" id="CAE0807176.1"/>
    </source>
</evidence>
<organism evidence="1">
    <name type="scientific">Eutreptiella gymnastica</name>
    <dbReference type="NCBI Taxonomy" id="73025"/>
    <lineage>
        <taxon>Eukaryota</taxon>
        <taxon>Discoba</taxon>
        <taxon>Euglenozoa</taxon>
        <taxon>Euglenida</taxon>
        <taxon>Spirocuta</taxon>
        <taxon>Euglenophyceae</taxon>
        <taxon>Eutreptiales</taxon>
        <taxon>Eutreptiaceae</taxon>
        <taxon>Eutreptiella</taxon>
    </lineage>
</organism>
<dbReference type="EMBL" id="HBJA01051628">
    <property type="protein sequence ID" value="CAE0807176.1"/>
    <property type="molecule type" value="Transcribed_RNA"/>
</dbReference>
<sequence>MRGRKPEAEDEILNTLRISPKQLCEQTLHQKQAYFLATYFVPEKMTVLANRDDMDSAHNATQIAGCWVVSCCMSNGAYGLLLQS</sequence>
<gene>
    <name evidence="1" type="ORF">EGYM00163_LOCUS18304</name>
</gene>
<protein>
    <submittedName>
        <fullName evidence="1">Uncharacterized protein</fullName>
    </submittedName>
</protein>
<reference evidence="1" key="1">
    <citation type="submission" date="2021-01" db="EMBL/GenBank/DDBJ databases">
        <authorList>
            <person name="Corre E."/>
            <person name="Pelletier E."/>
            <person name="Niang G."/>
            <person name="Scheremetjew M."/>
            <person name="Finn R."/>
            <person name="Kale V."/>
            <person name="Holt S."/>
            <person name="Cochrane G."/>
            <person name="Meng A."/>
            <person name="Brown T."/>
            <person name="Cohen L."/>
        </authorList>
    </citation>
    <scope>NUCLEOTIDE SEQUENCE</scope>
    <source>
        <strain evidence="1">CCMP1594</strain>
    </source>
</reference>
<dbReference type="AlphaFoldDB" id="A0A7S4FPF6"/>